<evidence type="ECO:0000313" key="3">
    <source>
        <dbReference type="EMBL" id="KAK6128534.1"/>
    </source>
</evidence>
<dbReference type="EMBL" id="JABTTQ020001723">
    <property type="protein sequence ID" value="KAK6128534.1"/>
    <property type="molecule type" value="Genomic_DNA"/>
</dbReference>
<dbReference type="PANTHER" id="PTHR34222">
    <property type="entry name" value="GAG_PRE-INTEGRS DOMAIN-CONTAINING PROTEIN"/>
    <property type="match status" value="1"/>
</dbReference>
<proteinExistence type="predicted"/>
<feature type="compositionally biased region" description="Acidic residues" evidence="1">
    <location>
        <begin position="11"/>
        <end position="31"/>
    </location>
</feature>
<dbReference type="Proteomes" id="UP001318860">
    <property type="component" value="Unassembled WGS sequence"/>
</dbReference>
<dbReference type="InterPro" id="IPR054722">
    <property type="entry name" value="PolX-like_BBD"/>
</dbReference>
<gene>
    <name evidence="3" type="ORF">DH2020_037720</name>
</gene>
<dbReference type="PANTHER" id="PTHR34222:SF99">
    <property type="entry name" value="PROTEIN, PUTATIVE-RELATED"/>
    <property type="match status" value="1"/>
</dbReference>
<evidence type="ECO:0000256" key="1">
    <source>
        <dbReference type="SAM" id="MobiDB-lite"/>
    </source>
</evidence>
<feature type="region of interest" description="Disordered" evidence="1">
    <location>
        <begin position="1"/>
        <end position="38"/>
    </location>
</feature>
<name>A0ABR0V2L6_REHGL</name>
<feature type="domain" description="Retrovirus-related Pol polyprotein from transposon TNT 1-94-like beta-barrel" evidence="2">
    <location>
        <begin position="205"/>
        <end position="278"/>
    </location>
</feature>
<feature type="region of interest" description="Disordered" evidence="1">
    <location>
        <begin position="406"/>
        <end position="429"/>
    </location>
</feature>
<protein>
    <recommendedName>
        <fullName evidence="2">Retrovirus-related Pol polyprotein from transposon TNT 1-94-like beta-barrel domain-containing protein</fullName>
    </recommendedName>
</protein>
<reference evidence="3 4" key="1">
    <citation type="journal article" date="2021" name="Comput. Struct. Biotechnol. J.">
        <title>De novo genome assembly of the potent medicinal plant Rehmannia glutinosa using nanopore technology.</title>
        <authorList>
            <person name="Ma L."/>
            <person name="Dong C."/>
            <person name="Song C."/>
            <person name="Wang X."/>
            <person name="Zheng X."/>
            <person name="Niu Y."/>
            <person name="Chen S."/>
            <person name="Feng W."/>
        </authorList>
    </citation>
    <scope>NUCLEOTIDE SEQUENCE [LARGE SCALE GENOMIC DNA]</scope>
    <source>
        <strain evidence="3">DH-2019</strain>
    </source>
</reference>
<evidence type="ECO:0000259" key="2">
    <source>
        <dbReference type="Pfam" id="PF22936"/>
    </source>
</evidence>
<comment type="caution">
    <text evidence="3">The sequence shown here is derived from an EMBL/GenBank/DDBJ whole genome shotgun (WGS) entry which is preliminary data.</text>
</comment>
<feature type="compositionally biased region" description="Low complexity" evidence="1">
    <location>
        <begin position="59"/>
        <end position="69"/>
    </location>
</feature>
<keyword evidence="4" id="KW-1185">Reference proteome</keyword>
<evidence type="ECO:0000313" key="4">
    <source>
        <dbReference type="Proteomes" id="UP001318860"/>
    </source>
</evidence>
<feature type="region of interest" description="Disordered" evidence="1">
    <location>
        <begin position="51"/>
        <end position="82"/>
    </location>
</feature>
<sequence length="429" mass="48021">MVPERVHDPELSDSEDITDSEDINTMEEENSVLDPLDTSAMMVKGNFNRSASIQGSSFGRGVNRNFSGSSGRGRGQPRKSKEERAKLICEHCGFHGHEIKECFKLHGYPDWYKELKEQRGNQSINMVEGGEMTQTKYKGEEETRKVELPDFASMIQKEIAKYLSNQGNTQSGDIHSLSHFADYSCQSYNTHFALTLLHTLGRDTWIVDTGASRHICAFPELIGKITIMSTPVNVHLPDGTSVSVSHTGTVQLSDEITLTNVLVVPSFKYNLLSVSQLLHGNGLECVFSQKQCWLQDPKNGRVKAVGRICAGLYLFGMTEFSGSLTTGNTADLQLWHRSALLHWKSPFELLHKEPPKYERFKVFGCLCYSSTTGPHKGKFDARASHIHHHLRMYLCLYSLMTLGRNQGTDTQDVEPTPPPPPKKLAEVTN</sequence>
<organism evidence="3 4">
    <name type="scientific">Rehmannia glutinosa</name>
    <name type="common">Chinese foxglove</name>
    <dbReference type="NCBI Taxonomy" id="99300"/>
    <lineage>
        <taxon>Eukaryota</taxon>
        <taxon>Viridiplantae</taxon>
        <taxon>Streptophyta</taxon>
        <taxon>Embryophyta</taxon>
        <taxon>Tracheophyta</taxon>
        <taxon>Spermatophyta</taxon>
        <taxon>Magnoliopsida</taxon>
        <taxon>eudicotyledons</taxon>
        <taxon>Gunneridae</taxon>
        <taxon>Pentapetalae</taxon>
        <taxon>asterids</taxon>
        <taxon>lamiids</taxon>
        <taxon>Lamiales</taxon>
        <taxon>Orobanchaceae</taxon>
        <taxon>Rehmannieae</taxon>
        <taxon>Rehmannia</taxon>
    </lineage>
</organism>
<accession>A0ABR0V2L6</accession>
<dbReference type="Pfam" id="PF22936">
    <property type="entry name" value="Pol_BBD"/>
    <property type="match status" value="1"/>
</dbReference>
<feature type="compositionally biased region" description="Basic and acidic residues" evidence="1">
    <location>
        <begin position="1"/>
        <end position="10"/>
    </location>
</feature>